<dbReference type="PANTHER" id="PTHR37422:SF13">
    <property type="entry name" value="LIPOPOLYSACCHARIDE BIOSYNTHESIS PROTEIN PA4999-RELATED"/>
    <property type="match status" value="1"/>
</dbReference>
<keyword evidence="2 5" id="KW-0812">Transmembrane</keyword>
<feature type="transmembrane region" description="Helical" evidence="5">
    <location>
        <begin position="231"/>
        <end position="247"/>
    </location>
</feature>
<dbReference type="PANTHER" id="PTHR37422">
    <property type="entry name" value="TEICHURONIC ACID BIOSYNTHESIS PROTEIN TUAE"/>
    <property type="match status" value="1"/>
</dbReference>
<feature type="transmembrane region" description="Helical" evidence="5">
    <location>
        <begin position="254"/>
        <end position="274"/>
    </location>
</feature>
<feature type="transmembrane region" description="Helical" evidence="5">
    <location>
        <begin position="343"/>
        <end position="362"/>
    </location>
</feature>
<organism evidence="7 8">
    <name type="scientific">Mesorhizobium australicum</name>
    <dbReference type="NCBI Taxonomy" id="536018"/>
    <lineage>
        <taxon>Bacteria</taxon>
        <taxon>Pseudomonadati</taxon>
        <taxon>Pseudomonadota</taxon>
        <taxon>Alphaproteobacteria</taxon>
        <taxon>Hyphomicrobiales</taxon>
        <taxon>Phyllobacteriaceae</taxon>
        <taxon>Mesorhizobium</taxon>
    </lineage>
</organism>
<dbReference type="GO" id="GO:0016020">
    <property type="term" value="C:membrane"/>
    <property type="evidence" value="ECO:0007669"/>
    <property type="project" value="UniProtKB-SubCell"/>
</dbReference>
<dbReference type="AlphaFoldDB" id="A0A1X7NRT5"/>
<feature type="transmembrane region" description="Helical" evidence="5">
    <location>
        <begin position="61"/>
        <end position="81"/>
    </location>
</feature>
<keyword evidence="3 5" id="KW-1133">Transmembrane helix</keyword>
<sequence length="439" mass="47118">MIKIGAEWRKYLLGSILVCSLLLGGSAASGMWTDALLQTLTILVAAPILSASAGEPIDRKVLAYCASILAAILIQLIPLPAGLLDLVRSEAFSQGRTEAGAGFDLITLGVGRTVDNLTYASALVFLMLAISRLPGEQVHALLPFLIAGIACQALAGAIQYAGTDRVSIEGVLPYTITAGTFANRNHFVSLLYVAIPFLVYVGTFRGMRLWSLLGMLVVLLVLLAAGSRAGAAIGLAAIILSGVFINARSRFSVAGIGLLVATLGIFGFGAWAQFEQRNSAMEDDARWDFAHGTMNGIWENWLFGVGYGNFSRAYQLFEDPASLGRAYANHAHNDYLELAFEGGLPAIVLVIAYVVLVSVQVLRIRHNQFQKAAFLGILFILLHSTVDYPLRTAAVGATFVFLNAVLFHRALQPRPDSATRYVKIKHGKRRIAVAVEPSA</sequence>
<feature type="transmembrane region" description="Helical" evidence="5">
    <location>
        <begin position="140"/>
        <end position="161"/>
    </location>
</feature>
<evidence type="ECO:0000256" key="2">
    <source>
        <dbReference type="ARBA" id="ARBA00022692"/>
    </source>
</evidence>
<feature type="transmembrane region" description="Helical" evidence="5">
    <location>
        <begin position="117"/>
        <end position="133"/>
    </location>
</feature>
<evidence type="ECO:0000256" key="5">
    <source>
        <dbReference type="SAM" id="Phobius"/>
    </source>
</evidence>
<dbReference type="InterPro" id="IPR051533">
    <property type="entry name" value="WaaL-like"/>
</dbReference>
<evidence type="ECO:0000256" key="3">
    <source>
        <dbReference type="ARBA" id="ARBA00022989"/>
    </source>
</evidence>
<proteinExistence type="predicted"/>
<name>A0A1X7NRT5_9HYPH</name>
<evidence type="ECO:0000313" key="7">
    <source>
        <dbReference type="EMBL" id="SMH40808.1"/>
    </source>
</evidence>
<feature type="domain" description="O-antigen ligase-related" evidence="6">
    <location>
        <begin position="214"/>
        <end position="351"/>
    </location>
</feature>
<dbReference type="InterPro" id="IPR007016">
    <property type="entry name" value="O-antigen_ligase-rel_domated"/>
</dbReference>
<evidence type="ECO:0000256" key="1">
    <source>
        <dbReference type="ARBA" id="ARBA00004141"/>
    </source>
</evidence>
<dbReference type="RefSeq" id="WP_176247500.1">
    <property type="nucleotide sequence ID" value="NZ_FXBL01000004.1"/>
</dbReference>
<evidence type="ECO:0000259" key="6">
    <source>
        <dbReference type="Pfam" id="PF04932"/>
    </source>
</evidence>
<accession>A0A1X7NRT5</accession>
<dbReference type="EMBL" id="FXBL01000004">
    <property type="protein sequence ID" value="SMH40808.1"/>
    <property type="molecule type" value="Genomic_DNA"/>
</dbReference>
<keyword evidence="4 5" id="KW-0472">Membrane</keyword>
<protein>
    <submittedName>
        <fullName evidence="7">O-antigen ligase</fullName>
    </submittedName>
</protein>
<feature type="transmembrane region" description="Helical" evidence="5">
    <location>
        <begin position="209"/>
        <end position="225"/>
    </location>
</feature>
<keyword evidence="8" id="KW-1185">Reference proteome</keyword>
<comment type="subcellular location">
    <subcellularLocation>
        <location evidence="1">Membrane</location>
        <topology evidence="1">Multi-pass membrane protein</topology>
    </subcellularLocation>
</comment>
<dbReference type="Proteomes" id="UP000193083">
    <property type="component" value="Unassembled WGS sequence"/>
</dbReference>
<keyword evidence="7" id="KW-0436">Ligase</keyword>
<evidence type="ECO:0000313" key="8">
    <source>
        <dbReference type="Proteomes" id="UP000193083"/>
    </source>
</evidence>
<dbReference type="Pfam" id="PF04932">
    <property type="entry name" value="Wzy_C"/>
    <property type="match status" value="1"/>
</dbReference>
<reference evidence="7 8" key="1">
    <citation type="submission" date="2017-04" db="EMBL/GenBank/DDBJ databases">
        <authorList>
            <person name="Afonso C.L."/>
            <person name="Miller P.J."/>
            <person name="Scott M.A."/>
            <person name="Spackman E."/>
            <person name="Goraichik I."/>
            <person name="Dimitrov K.M."/>
            <person name="Suarez D.L."/>
            <person name="Swayne D.E."/>
        </authorList>
    </citation>
    <scope>NUCLEOTIDE SEQUENCE [LARGE SCALE GENOMIC DNA]</scope>
    <source>
        <strain evidence="7 8">B5P</strain>
    </source>
</reference>
<feature type="transmembrane region" description="Helical" evidence="5">
    <location>
        <begin position="37"/>
        <end position="54"/>
    </location>
</feature>
<feature type="transmembrane region" description="Helical" evidence="5">
    <location>
        <begin position="181"/>
        <end position="202"/>
    </location>
</feature>
<evidence type="ECO:0000256" key="4">
    <source>
        <dbReference type="ARBA" id="ARBA00023136"/>
    </source>
</evidence>
<dbReference type="GO" id="GO:0016874">
    <property type="term" value="F:ligase activity"/>
    <property type="evidence" value="ECO:0007669"/>
    <property type="project" value="UniProtKB-KW"/>
</dbReference>
<gene>
    <name evidence="7" type="ORF">SAMN02982922_2430</name>
</gene>